<dbReference type="SUPFAM" id="SSF56672">
    <property type="entry name" value="DNA/RNA polymerases"/>
    <property type="match status" value="1"/>
</dbReference>
<dbReference type="EMBL" id="OZ034818">
    <property type="protein sequence ID" value="CAL1388022.1"/>
    <property type="molecule type" value="Genomic_DNA"/>
</dbReference>
<keyword evidence="3" id="KW-1185">Reference proteome</keyword>
<proteinExistence type="predicted"/>
<dbReference type="Proteomes" id="UP001497516">
    <property type="component" value="Chromosome 5"/>
</dbReference>
<organism evidence="2 3">
    <name type="scientific">Linum trigynum</name>
    <dbReference type="NCBI Taxonomy" id="586398"/>
    <lineage>
        <taxon>Eukaryota</taxon>
        <taxon>Viridiplantae</taxon>
        <taxon>Streptophyta</taxon>
        <taxon>Embryophyta</taxon>
        <taxon>Tracheophyta</taxon>
        <taxon>Spermatophyta</taxon>
        <taxon>Magnoliopsida</taxon>
        <taxon>eudicotyledons</taxon>
        <taxon>Gunneridae</taxon>
        <taxon>Pentapetalae</taxon>
        <taxon>rosids</taxon>
        <taxon>fabids</taxon>
        <taxon>Malpighiales</taxon>
        <taxon>Linaceae</taxon>
        <taxon>Linum</taxon>
    </lineage>
</organism>
<dbReference type="AlphaFoldDB" id="A0AAV2EQN7"/>
<evidence type="ECO:0000259" key="1">
    <source>
        <dbReference type="Pfam" id="PF07727"/>
    </source>
</evidence>
<evidence type="ECO:0000313" key="3">
    <source>
        <dbReference type="Proteomes" id="UP001497516"/>
    </source>
</evidence>
<sequence>MDFKSAFLNGDLKEDVYVAQPPGFEDPRFPNHVYKLNKALYGLKQAPRAWYEKLSNVLVSNGFSRGSIDKTLFTKSQGSKMLLVQVYVDDIIFGSSDLRLCHEFEIL</sequence>
<dbReference type="Pfam" id="PF07727">
    <property type="entry name" value="RVT_2"/>
    <property type="match status" value="1"/>
</dbReference>
<dbReference type="InterPro" id="IPR013103">
    <property type="entry name" value="RVT_2"/>
</dbReference>
<name>A0AAV2EQN7_9ROSI</name>
<gene>
    <name evidence="2" type="ORF">LTRI10_LOCUS28971</name>
</gene>
<reference evidence="2 3" key="1">
    <citation type="submission" date="2024-04" db="EMBL/GenBank/DDBJ databases">
        <authorList>
            <person name="Fracassetti M."/>
        </authorList>
    </citation>
    <scope>NUCLEOTIDE SEQUENCE [LARGE SCALE GENOMIC DNA]</scope>
</reference>
<protein>
    <recommendedName>
        <fullName evidence="1">Reverse transcriptase Ty1/copia-type domain-containing protein</fullName>
    </recommendedName>
</protein>
<feature type="domain" description="Reverse transcriptase Ty1/copia-type" evidence="1">
    <location>
        <begin position="1"/>
        <end position="104"/>
    </location>
</feature>
<accession>A0AAV2EQN7</accession>
<dbReference type="InterPro" id="IPR043502">
    <property type="entry name" value="DNA/RNA_pol_sf"/>
</dbReference>
<evidence type="ECO:0000313" key="2">
    <source>
        <dbReference type="EMBL" id="CAL1388022.1"/>
    </source>
</evidence>